<dbReference type="InterPro" id="IPR006693">
    <property type="entry name" value="AB_hydrolase_lipase"/>
</dbReference>
<keyword evidence="6" id="KW-0325">Glycoprotein</keyword>
<evidence type="ECO:0000256" key="4">
    <source>
        <dbReference type="ARBA" id="ARBA00022963"/>
    </source>
</evidence>
<dbReference type="EMBL" id="GITU01009478">
    <property type="protein sequence ID" value="MBC1178181.1"/>
    <property type="molecule type" value="Transcribed_RNA"/>
</dbReference>
<evidence type="ECO:0000256" key="5">
    <source>
        <dbReference type="ARBA" id="ARBA00023098"/>
    </source>
</evidence>
<reference evidence="9" key="1">
    <citation type="journal article" date="2020" name="BMC">
        <title>Leishmania infection induces a limited differential gene expression in the sand fly midgut.</title>
        <authorList>
            <person name="Coutinho-Abreu I.V."/>
            <person name="Serafim T.D."/>
            <person name="Meneses C."/>
            <person name="Kamhawi S."/>
            <person name="Oliveira F."/>
            <person name="Valenzuela J.G."/>
        </authorList>
    </citation>
    <scope>NUCLEOTIDE SEQUENCE</scope>
    <source>
        <strain evidence="9">Jacobina</strain>
        <tissue evidence="9">Midgut</tissue>
    </source>
</reference>
<feature type="signal peptide" evidence="7">
    <location>
        <begin position="1"/>
        <end position="22"/>
    </location>
</feature>
<dbReference type="SUPFAM" id="SSF53474">
    <property type="entry name" value="alpha/beta-Hydrolases"/>
    <property type="match status" value="1"/>
</dbReference>
<evidence type="ECO:0000256" key="1">
    <source>
        <dbReference type="ARBA" id="ARBA00010701"/>
    </source>
</evidence>
<keyword evidence="3" id="KW-0378">Hydrolase</keyword>
<keyword evidence="5" id="KW-0443">Lipid metabolism</keyword>
<protein>
    <submittedName>
        <fullName evidence="9">Putative triglyceride lipase-cholesterol esterase</fullName>
    </submittedName>
</protein>
<proteinExistence type="inferred from homology"/>
<evidence type="ECO:0000259" key="8">
    <source>
        <dbReference type="Pfam" id="PF04083"/>
    </source>
</evidence>
<feature type="domain" description="Partial AB-hydrolase lipase" evidence="8">
    <location>
        <begin position="107"/>
        <end position="173"/>
    </location>
</feature>
<organism evidence="9">
    <name type="scientific">Lutzomyia longipalpis</name>
    <name type="common">Sand fly</name>
    <dbReference type="NCBI Taxonomy" id="7200"/>
    <lineage>
        <taxon>Eukaryota</taxon>
        <taxon>Metazoa</taxon>
        <taxon>Ecdysozoa</taxon>
        <taxon>Arthropoda</taxon>
        <taxon>Hexapoda</taxon>
        <taxon>Insecta</taxon>
        <taxon>Pterygota</taxon>
        <taxon>Neoptera</taxon>
        <taxon>Endopterygota</taxon>
        <taxon>Diptera</taxon>
        <taxon>Nematocera</taxon>
        <taxon>Psychodoidea</taxon>
        <taxon>Psychodidae</taxon>
        <taxon>Lutzomyia</taxon>
        <taxon>Lutzomyia</taxon>
    </lineage>
</organism>
<evidence type="ECO:0000256" key="7">
    <source>
        <dbReference type="SAM" id="SignalP"/>
    </source>
</evidence>
<name>A0A7G3AWU8_LUTLO</name>
<dbReference type="PANTHER" id="PTHR11005">
    <property type="entry name" value="LYSOSOMAL ACID LIPASE-RELATED"/>
    <property type="match status" value="1"/>
</dbReference>
<feature type="chain" id="PRO_5028962273" evidence="7">
    <location>
        <begin position="23"/>
        <end position="495"/>
    </location>
</feature>
<dbReference type="FunFam" id="3.40.50.1820:FF:000021">
    <property type="entry name" value="Lipase"/>
    <property type="match status" value="1"/>
</dbReference>
<dbReference type="Pfam" id="PF04083">
    <property type="entry name" value="Abhydro_lipase"/>
    <property type="match status" value="1"/>
</dbReference>
<evidence type="ECO:0000256" key="2">
    <source>
        <dbReference type="ARBA" id="ARBA00022729"/>
    </source>
</evidence>
<dbReference type="AlphaFoldDB" id="A0A7G3AWU8"/>
<dbReference type="GO" id="GO:0016787">
    <property type="term" value="F:hydrolase activity"/>
    <property type="evidence" value="ECO:0007669"/>
    <property type="project" value="UniProtKB-KW"/>
</dbReference>
<evidence type="ECO:0000256" key="6">
    <source>
        <dbReference type="ARBA" id="ARBA00023180"/>
    </source>
</evidence>
<dbReference type="Gene3D" id="3.40.50.1820">
    <property type="entry name" value="alpha/beta hydrolase"/>
    <property type="match status" value="1"/>
</dbReference>
<accession>A0A7G3AWU8</accession>
<evidence type="ECO:0000313" key="9">
    <source>
        <dbReference type="EMBL" id="MBC1178181.1"/>
    </source>
</evidence>
<keyword evidence="4" id="KW-0442">Lipid degradation</keyword>
<keyword evidence="2 7" id="KW-0732">Signal</keyword>
<dbReference type="GO" id="GO:0016042">
    <property type="term" value="P:lipid catabolic process"/>
    <property type="evidence" value="ECO:0007669"/>
    <property type="project" value="UniProtKB-KW"/>
</dbReference>
<evidence type="ECO:0000256" key="3">
    <source>
        <dbReference type="ARBA" id="ARBA00022801"/>
    </source>
</evidence>
<dbReference type="VEuPathDB" id="VectorBase:LLONM1_003174"/>
<comment type="similarity">
    <text evidence="1">Belongs to the AB hydrolase superfamily. Lipase family.</text>
</comment>
<dbReference type="InterPro" id="IPR029058">
    <property type="entry name" value="AB_hydrolase_fold"/>
</dbReference>
<sequence length="495" mass="55994">MSRCSVVKIVIFALLCVQLSHGDSIFGFWSRIMPGEGSSTESSAESSKSSKENLEMFSSPLGPLEAISAESVDQISEISKIWNPLSWFQSTEPEQKLPFNLDSELGTAEIIRRHGYPSEAHTIQTEDGYLLTVHRIPCARSGWTSCLAQGRGRGKAVFVQHGLLGSSADWVLSGPENGLAFLLADVGYDVWIGNARGNTYSNRHITLRKDDSKFWDFSWHEMAKYDIPAAIDYVLEVKNTENKRYSSNDTVMQIHTDILYVGHSMGTTMAFAMLAMRPEYNSKVKAMFALAPVAFMAHVKSPLRLIAPFSKDLAWLIKFMGNEFLPKNKIITFLAKYACEMNDVERYICENSIFVLCGFDRAQYNADLTPVIFAHAPAGASTKTLVHYAQEIHEKGDFKYFDYGRSENEKRYGQHSPPRYNLTNISTPVALIYATNDWLAGPQDVELLHKRLPNSIGMFKVPFETFNHLDFMWGLDVKRLVYIDMLKLMEKYRTT</sequence>